<comment type="similarity">
    <text evidence="2">Belongs to the bacterial solute-binding protein SsuA/TauA family.</text>
</comment>
<name>A0A2T1DIB3_9CYAN</name>
<feature type="domain" description="SsuA/THI5-like" evidence="5">
    <location>
        <begin position="56"/>
        <end position="250"/>
    </location>
</feature>
<evidence type="ECO:0000256" key="2">
    <source>
        <dbReference type="ARBA" id="ARBA00010742"/>
    </source>
</evidence>
<evidence type="ECO:0000313" key="7">
    <source>
        <dbReference type="Proteomes" id="UP000238634"/>
    </source>
</evidence>
<keyword evidence="3 4" id="KW-0732">Signal</keyword>
<evidence type="ECO:0000313" key="6">
    <source>
        <dbReference type="EMBL" id="PSB20174.1"/>
    </source>
</evidence>
<dbReference type="RefSeq" id="WP_073070741.1">
    <property type="nucleotide sequence ID" value="NZ_MPPI01000009.1"/>
</dbReference>
<dbReference type="InterPro" id="IPR015168">
    <property type="entry name" value="SsuA/THI5"/>
</dbReference>
<sequence length="335" mass="35911">MFKFRSIKLIAFALVALFWIVACSPQSGNNNAANNSAQPQTLTVGTNPWSGYSGHHVSVKKDFYTQAGLKIQDILFQSNTEEITAFLSGKLDLAWLTAGDAIQMAGKDPTLKIIFLCDYSNGSDGIIGRGIKSAADLKGKTLAREDVLFEKVLLRAYLEKGGLTEQDVSIKDLPAPDAATAFSAKRVDSAVTYEPFLAKAAKEGGGEVIFSTKGTNLIADVLITRPSLIANRRAELLSFLKAANQGITLLKAGDADAIAAASGKLGIKPEELREQLTGITLFDIEGNKTIGFNADNSNNAVKSFELVAKAAYDFKVVPQPLDVKTLYDDSLVKSL</sequence>
<dbReference type="Pfam" id="PF09084">
    <property type="entry name" value="NMT1"/>
    <property type="match status" value="1"/>
</dbReference>
<dbReference type="Gene3D" id="3.40.190.10">
    <property type="entry name" value="Periplasmic binding protein-like II"/>
    <property type="match status" value="2"/>
</dbReference>
<comment type="caution">
    <text evidence="6">The sequence shown here is derived from an EMBL/GenBank/DDBJ whole genome shotgun (WGS) entry which is preliminary data.</text>
</comment>
<protein>
    <submittedName>
        <fullName evidence="6">Thiamine biosynthesis protein</fullName>
    </submittedName>
</protein>
<organism evidence="6 7">
    <name type="scientific">Phormidesmis priestleyi ULC007</name>
    <dbReference type="NCBI Taxonomy" id="1920490"/>
    <lineage>
        <taxon>Bacteria</taxon>
        <taxon>Bacillati</taxon>
        <taxon>Cyanobacteriota</taxon>
        <taxon>Cyanophyceae</taxon>
        <taxon>Leptolyngbyales</taxon>
        <taxon>Leptolyngbyaceae</taxon>
        <taxon>Phormidesmis</taxon>
    </lineage>
</organism>
<comment type="subcellular location">
    <subcellularLocation>
        <location evidence="1">Periplasm</location>
    </subcellularLocation>
</comment>
<proteinExistence type="inferred from homology"/>
<evidence type="ECO:0000256" key="1">
    <source>
        <dbReference type="ARBA" id="ARBA00004418"/>
    </source>
</evidence>
<evidence type="ECO:0000256" key="4">
    <source>
        <dbReference type="SAM" id="SignalP"/>
    </source>
</evidence>
<gene>
    <name evidence="6" type="ORF">C7B65_08980</name>
</gene>
<keyword evidence="7" id="KW-1185">Reference proteome</keyword>
<dbReference type="Proteomes" id="UP000238634">
    <property type="component" value="Unassembled WGS sequence"/>
</dbReference>
<reference evidence="6 7" key="1">
    <citation type="submission" date="2018-02" db="EMBL/GenBank/DDBJ databases">
        <authorList>
            <person name="Cohen D.B."/>
            <person name="Kent A.D."/>
        </authorList>
    </citation>
    <scope>NUCLEOTIDE SEQUENCE [LARGE SCALE GENOMIC DNA]</scope>
    <source>
        <strain evidence="6 7">ULC007</strain>
    </source>
</reference>
<reference evidence="6 7" key="2">
    <citation type="submission" date="2018-03" db="EMBL/GenBank/DDBJ databases">
        <title>The ancient ancestry and fast evolution of plastids.</title>
        <authorList>
            <person name="Moore K.R."/>
            <person name="Magnabosco C."/>
            <person name="Momper L."/>
            <person name="Gold D.A."/>
            <person name="Bosak T."/>
            <person name="Fournier G.P."/>
        </authorList>
    </citation>
    <scope>NUCLEOTIDE SEQUENCE [LARGE SCALE GENOMIC DNA]</scope>
    <source>
        <strain evidence="6 7">ULC007</strain>
    </source>
</reference>
<feature type="signal peptide" evidence="4">
    <location>
        <begin position="1"/>
        <end position="28"/>
    </location>
</feature>
<dbReference type="PROSITE" id="PS51257">
    <property type="entry name" value="PROKAR_LIPOPROTEIN"/>
    <property type="match status" value="1"/>
</dbReference>
<dbReference type="PANTHER" id="PTHR30024:SF47">
    <property type="entry name" value="TAURINE-BINDING PERIPLASMIC PROTEIN"/>
    <property type="match status" value="1"/>
</dbReference>
<feature type="chain" id="PRO_5015684596" evidence="4">
    <location>
        <begin position="29"/>
        <end position="335"/>
    </location>
</feature>
<evidence type="ECO:0000256" key="3">
    <source>
        <dbReference type="ARBA" id="ARBA00022729"/>
    </source>
</evidence>
<dbReference type="STRING" id="1920490.GCA_001895925_03709"/>
<dbReference type="SUPFAM" id="SSF53850">
    <property type="entry name" value="Periplasmic binding protein-like II"/>
    <property type="match status" value="1"/>
</dbReference>
<accession>A0A2T1DIB3</accession>
<dbReference type="GO" id="GO:0042597">
    <property type="term" value="C:periplasmic space"/>
    <property type="evidence" value="ECO:0007669"/>
    <property type="project" value="UniProtKB-SubCell"/>
</dbReference>
<dbReference type="OrthoDB" id="9815602at2"/>
<dbReference type="EMBL" id="PVWG01000007">
    <property type="protein sequence ID" value="PSB20174.1"/>
    <property type="molecule type" value="Genomic_DNA"/>
</dbReference>
<dbReference type="PANTHER" id="PTHR30024">
    <property type="entry name" value="ALIPHATIC SULFONATES-BINDING PROTEIN-RELATED"/>
    <property type="match status" value="1"/>
</dbReference>
<evidence type="ECO:0000259" key="5">
    <source>
        <dbReference type="Pfam" id="PF09084"/>
    </source>
</evidence>
<dbReference type="AlphaFoldDB" id="A0A2T1DIB3"/>